<keyword evidence="4" id="KW-0378">Hydrolase</keyword>
<dbReference type="GO" id="GO:0003723">
    <property type="term" value="F:RNA binding"/>
    <property type="evidence" value="ECO:0007669"/>
    <property type="project" value="TreeGrafter"/>
</dbReference>
<evidence type="ECO:0000313" key="10">
    <source>
        <dbReference type="Proteomes" id="UP000784294"/>
    </source>
</evidence>
<evidence type="ECO:0000256" key="6">
    <source>
        <dbReference type="ARBA" id="ARBA00022840"/>
    </source>
</evidence>
<dbReference type="EMBL" id="CAAALY010095686">
    <property type="protein sequence ID" value="VEL28527.1"/>
    <property type="molecule type" value="Genomic_DNA"/>
</dbReference>
<evidence type="ECO:0000259" key="8">
    <source>
        <dbReference type="PROSITE" id="PS51192"/>
    </source>
</evidence>
<dbReference type="GO" id="GO:0005524">
    <property type="term" value="F:ATP binding"/>
    <property type="evidence" value="ECO:0007669"/>
    <property type="project" value="UniProtKB-KW"/>
</dbReference>
<evidence type="ECO:0000313" key="9">
    <source>
        <dbReference type="EMBL" id="VEL28527.1"/>
    </source>
</evidence>
<dbReference type="Pfam" id="PF00270">
    <property type="entry name" value="DEAD"/>
    <property type="match status" value="1"/>
</dbReference>
<feature type="domain" description="Helicase ATP-binding" evidence="8">
    <location>
        <begin position="177"/>
        <end position="316"/>
    </location>
</feature>
<evidence type="ECO:0000256" key="7">
    <source>
        <dbReference type="ARBA" id="ARBA00047984"/>
    </source>
</evidence>
<keyword evidence="6" id="KW-0067">ATP-binding</keyword>
<evidence type="ECO:0000256" key="1">
    <source>
        <dbReference type="ARBA" id="ARBA00008792"/>
    </source>
</evidence>
<dbReference type="GO" id="GO:0003724">
    <property type="term" value="F:RNA helicase activity"/>
    <property type="evidence" value="ECO:0007669"/>
    <property type="project" value="UniProtKB-EC"/>
</dbReference>
<evidence type="ECO:0000256" key="5">
    <source>
        <dbReference type="ARBA" id="ARBA00022806"/>
    </source>
</evidence>
<evidence type="ECO:0000256" key="3">
    <source>
        <dbReference type="ARBA" id="ARBA00022741"/>
    </source>
</evidence>
<dbReference type="FunFam" id="3.40.50.300:FF:000578">
    <property type="entry name" value="probable ATP-dependent RNA helicase DHX35"/>
    <property type="match status" value="1"/>
</dbReference>
<dbReference type="SUPFAM" id="SSF52540">
    <property type="entry name" value="P-loop containing nucleoside triphosphate hydrolases"/>
    <property type="match status" value="1"/>
</dbReference>
<evidence type="ECO:0000256" key="4">
    <source>
        <dbReference type="ARBA" id="ARBA00022801"/>
    </source>
</evidence>
<dbReference type="OrthoDB" id="10253254at2759"/>
<dbReference type="EC" id="3.6.4.13" evidence="2"/>
<proteinExistence type="inferred from homology"/>
<reference evidence="9" key="1">
    <citation type="submission" date="2018-11" db="EMBL/GenBank/DDBJ databases">
        <authorList>
            <consortium name="Pathogen Informatics"/>
        </authorList>
    </citation>
    <scope>NUCLEOTIDE SEQUENCE</scope>
</reference>
<dbReference type="Gene3D" id="3.40.50.300">
    <property type="entry name" value="P-loop containing nucleotide triphosphate hydrolases"/>
    <property type="match status" value="1"/>
</dbReference>
<organism evidence="9 10">
    <name type="scientific">Protopolystoma xenopodis</name>
    <dbReference type="NCBI Taxonomy" id="117903"/>
    <lineage>
        <taxon>Eukaryota</taxon>
        <taxon>Metazoa</taxon>
        <taxon>Spiralia</taxon>
        <taxon>Lophotrochozoa</taxon>
        <taxon>Platyhelminthes</taxon>
        <taxon>Monogenea</taxon>
        <taxon>Polyopisthocotylea</taxon>
        <taxon>Polystomatidea</taxon>
        <taxon>Polystomatidae</taxon>
        <taxon>Protopolystoma</taxon>
    </lineage>
</organism>
<dbReference type="PANTHER" id="PTHR18934:SF83">
    <property type="entry name" value="PRE-MRNA-SPLICING FACTOR ATP-DEPENDENT RNA HELICASE DHX16"/>
    <property type="match status" value="1"/>
</dbReference>
<keyword evidence="10" id="KW-1185">Reference proteome</keyword>
<evidence type="ECO:0000256" key="2">
    <source>
        <dbReference type="ARBA" id="ARBA00012552"/>
    </source>
</evidence>
<accession>A0A3S5AYI2</accession>
<comment type="similarity">
    <text evidence="1">Belongs to the DEAD box helicase family. DEAH subfamily.</text>
</comment>
<comment type="catalytic activity">
    <reaction evidence="7">
        <text>ATP + H2O = ADP + phosphate + H(+)</text>
        <dbReference type="Rhea" id="RHEA:13065"/>
        <dbReference type="ChEBI" id="CHEBI:15377"/>
        <dbReference type="ChEBI" id="CHEBI:15378"/>
        <dbReference type="ChEBI" id="CHEBI:30616"/>
        <dbReference type="ChEBI" id="CHEBI:43474"/>
        <dbReference type="ChEBI" id="CHEBI:456216"/>
        <dbReference type="EC" id="3.6.4.13"/>
    </reaction>
</comment>
<dbReference type="InterPro" id="IPR011545">
    <property type="entry name" value="DEAD/DEAH_box_helicase_dom"/>
</dbReference>
<keyword evidence="5" id="KW-0347">Helicase</keyword>
<dbReference type="InterPro" id="IPR014001">
    <property type="entry name" value="Helicase_ATP-bd"/>
</dbReference>
<name>A0A3S5AYI2_9PLAT</name>
<sequence length="316" mass="36629">MIFVFLKILRLTEQEKEDLKYKKIIFETAIAHQQAGNLEAASRYFIPTENRRPDDKYLEDEREKGPHGEHKKWEHEHVHSALFTVGSKDREKKKKDTNSVKYLKLSLFCLKEKYELILDDEIEFFKALTRPGVNVDKDDFQSLSPEEERKRRLSEKKMSLQEVRQSLPIYQFREALLRAIADHQILIVEGETGSGKTTQVPQYLYESGYCRDGKKIGCTQPRRVAAMSVASRVAQEMGVKLGCDVGYSIRFEDCTSTRTQIKYMTDGMLLREFLIEPDLGAYSVMIIDEAHERTLHTDVLFGLVKVSSLFIKSLYI</sequence>
<dbReference type="PROSITE" id="PS00690">
    <property type="entry name" value="DEAH_ATP_HELICASE"/>
    <property type="match status" value="1"/>
</dbReference>
<dbReference type="GO" id="GO:0016787">
    <property type="term" value="F:hydrolase activity"/>
    <property type="evidence" value="ECO:0007669"/>
    <property type="project" value="UniProtKB-KW"/>
</dbReference>
<dbReference type="PROSITE" id="PS51192">
    <property type="entry name" value="HELICASE_ATP_BIND_1"/>
    <property type="match status" value="1"/>
</dbReference>
<dbReference type="GO" id="GO:0071013">
    <property type="term" value="C:catalytic step 2 spliceosome"/>
    <property type="evidence" value="ECO:0007669"/>
    <property type="project" value="TreeGrafter"/>
</dbReference>
<dbReference type="Proteomes" id="UP000784294">
    <property type="component" value="Unassembled WGS sequence"/>
</dbReference>
<gene>
    <name evidence="9" type="ORF">PXEA_LOCUS21967</name>
</gene>
<dbReference type="InterPro" id="IPR027417">
    <property type="entry name" value="P-loop_NTPase"/>
</dbReference>
<protein>
    <recommendedName>
        <fullName evidence="2">RNA helicase</fullName>
        <ecNumber evidence="2">3.6.4.13</ecNumber>
    </recommendedName>
</protein>
<dbReference type="SMART" id="SM00487">
    <property type="entry name" value="DEXDc"/>
    <property type="match status" value="1"/>
</dbReference>
<comment type="caution">
    <text evidence="9">The sequence shown here is derived from an EMBL/GenBank/DDBJ whole genome shotgun (WGS) entry which is preliminary data.</text>
</comment>
<dbReference type="AlphaFoldDB" id="A0A3S5AYI2"/>
<dbReference type="InterPro" id="IPR002464">
    <property type="entry name" value="DNA/RNA_helicase_DEAH_CS"/>
</dbReference>
<dbReference type="PANTHER" id="PTHR18934">
    <property type="entry name" value="ATP-DEPENDENT RNA HELICASE"/>
    <property type="match status" value="1"/>
</dbReference>
<keyword evidence="3" id="KW-0547">Nucleotide-binding</keyword>